<dbReference type="EMBL" id="CAJPIZ010008731">
    <property type="protein sequence ID" value="CAG2111347.1"/>
    <property type="molecule type" value="Genomic_DNA"/>
</dbReference>
<evidence type="ECO:0000313" key="4">
    <source>
        <dbReference type="Proteomes" id="UP000759131"/>
    </source>
</evidence>
<dbReference type="InterPro" id="IPR008949">
    <property type="entry name" value="Isoprenoid_synthase_dom_sf"/>
</dbReference>
<dbReference type="GO" id="GO:0008299">
    <property type="term" value="P:isoprenoid biosynthetic process"/>
    <property type="evidence" value="ECO:0007669"/>
    <property type="project" value="InterPro"/>
</dbReference>
<dbReference type="InterPro" id="IPR000092">
    <property type="entry name" value="Polyprenyl_synt"/>
</dbReference>
<proteinExistence type="predicted"/>
<dbReference type="OrthoDB" id="6921389at2759"/>
<dbReference type="GO" id="GO:0004659">
    <property type="term" value="F:prenyltransferase activity"/>
    <property type="evidence" value="ECO:0007669"/>
    <property type="project" value="InterPro"/>
</dbReference>
<dbReference type="GO" id="GO:0046872">
    <property type="term" value="F:metal ion binding"/>
    <property type="evidence" value="ECO:0007669"/>
    <property type="project" value="UniProtKB-KW"/>
</dbReference>
<protein>
    <recommendedName>
        <fullName evidence="5">Geranylgeranyl pyrophosphate synthase</fullName>
    </recommendedName>
</protein>
<dbReference type="Gene3D" id="1.10.600.10">
    <property type="entry name" value="Farnesyl Diphosphate Synthase"/>
    <property type="match status" value="1"/>
</dbReference>
<feature type="non-terminal residue" evidence="3">
    <location>
        <position position="170"/>
    </location>
</feature>
<evidence type="ECO:0008006" key="5">
    <source>
        <dbReference type="Google" id="ProtNLM"/>
    </source>
</evidence>
<dbReference type="Pfam" id="PF00348">
    <property type="entry name" value="polyprenyl_synt"/>
    <property type="match status" value="1"/>
</dbReference>
<dbReference type="Proteomes" id="UP000759131">
    <property type="component" value="Unassembled WGS sequence"/>
</dbReference>
<organism evidence="3">
    <name type="scientific">Medioppia subpectinata</name>
    <dbReference type="NCBI Taxonomy" id="1979941"/>
    <lineage>
        <taxon>Eukaryota</taxon>
        <taxon>Metazoa</taxon>
        <taxon>Ecdysozoa</taxon>
        <taxon>Arthropoda</taxon>
        <taxon>Chelicerata</taxon>
        <taxon>Arachnida</taxon>
        <taxon>Acari</taxon>
        <taxon>Acariformes</taxon>
        <taxon>Sarcoptiformes</taxon>
        <taxon>Oribatida</taxon>
        <taxon>Brachypylina</taxon>
        <taxon>Oppioidea</taxon>
        <taxon>Oppiidae</taxon>
        <taxon>Medioppia</taxon>
    </lineage>
</organism>
<dbReference type="GO" id="GO:0042811">
    <property type="term" value="P:pheromone biosynthetic process"/>
    <property type="evidence" value="ECO:0007669"/>
    <property type="project" value="UniProtKB-ARBA"/>
</dbReference>
<dbReference type="SUPFAM" id="SSF48576">
    <property type="entry name" value="Terpenoid synthases"/>
    <property type="match status" value="1"/>
</dbReference>
<evidence type="ECO:0000256" key="1">
    <source>
        <dbReference type="ARBA" id="ARBA00022723"/>
    </source>
</evidence>
<dbReference type="AlphaFoldDB" id="A0A7R9KZ74"/>
<gene>
    <name evidence="3" type="ORF">OSB1V03_LOCUS11328</name>
</gene>
<dbReference type="PANTHER" id="PTHR12001:SF44">
    <property type="entry name" value="GERANYLGERANYL PYROPHOSPHATE SYNTHASE"/>
    <property type="match status" value="1"/>
</dbReference>
<evidence type="ECO:0000313" key="3">
    <source>
        <dbReference type="EMBL" id="CAD7630917.1"/>
    </source>
</evidence>
<name>A0A7R9KZ74_9ACAR</name>
<dbReference type="PANTHER" id="PTHR12001">
    <property type="entry name" value="GERANYLGERANYL PYROPHOSPHATE SYNTHASE"/>
    <property type="match status" value="1"/>
</dbReference>
<keyword evidence="1" id="KW-0479">Metal-binding</keyword>
<accession>A0A7R9KZ74</accession>
<sequence>MEMYWRDHNMCPTEEQYSSMVRKKTCHVFIGVKLMQLLSDCNELDLQPLIAIMSEYIQIRNDYQNLTSEELQKIKGFCEDFTEGKFSSFPIIHAIHSDLNDTTVSDILRMRTKDKALIEKALKKMQSLGSFEYTLKRLKQLDAMARDAVKRLGPNHMIEQALDYLLYNKK</sequence>
<dbReference type="EMBL" id="OC863306">
    <property type="protein sequence ID" value="CAD7630917.1"/>
    <property type="molecule type" value="Genomic_DNA"/>
</dbReference>
<reference evidence="3" key="1">
    <citation type="submission" date="2020-11" db="EMBL/GenBank/DDBJ databases">
        <authorList>
            <person name="Tran Van P."/>
        </authorList>
    </citation>
    <scope>NUCLEOTIDE SEQUENCE</scope>
</reference>
<keyword evidence="4" id="KW-1185">Reference proteome</keyword>
<keyword evidence="2" id="KW-0460">Magnesium</keyword>
<evidence type="ECO:0000256" key="2">
    <source>
        <dbReference type="ARBA" id="ARBA00022842"/>
    </source>
</evidence>